<dbReference type="PANTHER" id="PTHR35546">
    <property type="entry name" value="F-BOX PROTEIN INTERACTION DOMAIN PROTEIN-RELATED"/>
    <property type="match status" value="1"/>
</dbReference>
<dbReference type="InterPro" id="IPR056592">
    <property type="entry name" value="Beta-prop_At3g26010-like"/>
</dbReference>
<proteinExistence type="predicted"/>
<feature type="domain" description="F-box protein At3g26010-like beta-propeller" evidence="1">
    <location>
        <begin position="37"/>
        <end position="262"/>
    </location>
</feature>
<organism evidence="2">
    <name type="scientific">Aegilops tauschii</name>
    <name type="common">Tausch's goatgrass</name>
    <name type="synonym">Aegilops squarrosa</name>
    <dbReference type="NCBI Taxonomy" id="37682"/>
    <lineage>
        <taxon>Eukaryota</taxon>
        <taxon>Viridiplantae</taxon>
        <taxon>Streptophyta</taxon>
        <taxon>Embryophyta</taxon>
        <taxon>Tracheophyta</taxon>
        <taxon>Spermatophyta</taxon>
        <taxon>Magnoliopsida</taxon>
        <taxon>Liliopsida</taxon>
        <taxon>Poales</taxon>
        <taxon>Poaceae</taxon>
        <taxon>BOP clade</taxon>
        <taxon>Pooideae</taxon>
        <taxon>Triticodae</taxon>
        <taxon>Triticeae</taxon>
        <taxon>Triticinae</taxon>
        <taxon>Aegilops</taxon>
    </lineage>
</organism>
<dbReference type="PANTHER" id="PTHR35546:SF105">
    <property type="entry name" value="OS05G0139200 PROTEIN"/>
    <property type="match status" value="1"/>
</dbReference>
<dbReference type="AlphaFoldDB" id="M8BJ95"/>
<sequence length="287" mass="32840">MRKHFKERAIASLWHAIAFRRGPPLRGLARYLKLWCNPATQKWEVVPATDSSCQTCVPRLGFNPVVSSQFHVFEFIDQRSWGIDDADLDVGNTALKGLVIYSSKAGTWKYQTAEFDSFEMPENPTSTFLKGIMHLAVYDNVMVAVDVEGDNWWCVYIPMTTPRVRTGDVLRSQGQLYFANSTTGSDDSELDVWVLEDYRTSKWTLKHNVSHLQLLGRKYLWYAHRYSVISIHPEHNLVFVVCGDENALMSYDMDSGKWCIIRQLGWDCGPPYVPYVPLFSESLGDGH</sequence>
<dbReference type="Pfam" id="PF24750">
    <property type="entry name" value="b-prop_At3g26010-like"/>
    <property type="match status" value="1"/>
</dbReference>
<evidence type="ECO:0000313" key="2">
    <source>
        <dbReference type="EnsemblPlants" id="EMT06823"/>
    </source>
</evidence>
<dbReference type="EnsemblPlants" id="EMT06823">
    <property type="protein sequence ID" value="EMT06823"/>
    <property type="gene ID" value="F775_52592"/>
</dbReference>
<dbReference type="SUPFAM" id="SSF69322">
    <property type="entry name" value="Tricorn protease domain 2"/>
    <property type="match status" value="1"/>
</dbReference>
<dbReference type="InterPro" id="IPR055290">
    <property type="entry name" value="At3g26010-like"/>
</dbReference>
<evidence type="ECO:0000259" key="1">
    <source>
        <dbReference type="Pfam" id="PF24750"/>
    </source>
</evidence>
<dbReference type="ExpressionAtlas" id="M8BJ95">
    <property type="expression patterns" value="baseline"/>
</dbReference>
<accession>M8BJ95</accession>
<name>M8BJ95_AEGTA</name>
<reference evidence="2" key="1">
    <citation type="submission" date="2015-06" db="UniProtKB">
        <authorList>
            <consortium name="EnsemblPlants"/>
        </authorList>
    </citation>
    <scope>IDENTIFICATION</scope>
</reference>
<protein>
    <recommendedName>
        <fullName evidence="1">F-box protein At3g26010-like beta-propeller domain-containing protein</fullName>
    </recommendedName>
</protein>